<gene>
    <name evidence="1" type="ordered locus">AMIS_21520</name>
</gene>
<dbReference type="HOGENOM" id="CLU_2730901_0_0_11"/>
<evidence type="ECO:0000313" key="2">
    <source>
        <dbReference type="Proteomes" id="UP000007882"/>
    </source>
</evidence>
<reference evidence="1 2" key="1">
    <citation type="submission" date="2012-02" db="EMBL/GenBank/DDBJ databases">
        <title>Complete genome sequence of Actinoplanes missouriensis 431 (= NBRC 102363).</title>
        <authorList>
            <person name="Ohnishi Y."/>
            <person name="Ishikawa J."/>
            <person name="Sekine M."/>
            <person name="Hosoyama A."/>
            <person name="Harada T."/>
            <person name="Narita H."/>
            <person name="Hata T."/>
            <person name="Konno Y."/>
            <person name="Tutikane K."/>
            <person name="Fujita N."/>
            <person name="Horinouchi S."/>
            <person name="Hayakawa M."/>
        </authorList>
    </citation>
    <scope>NUCLEOTIDE SEQUENCE [LARGE SCALE GENOMIC DNA]</scope>
    <source>
        <strain evidence="2">ATCC 14538 / DSM 43046 / CBS 188.64 / JCM 3121 / NBRC 102363 / NCIMB 12654 / NRRL B-3342 / UNCC 431</strain>
    </source>
</reference>
<dbReference type="AlphaFoldDB" id="I0H2Y5"/>
<evidence type="ECO:0000313" key="1">
    <source>
        <dbReference type="EMBL" id="BAL87372.1"/>
    </source>
</evidence>
<dbReference type="EMBL" id="AP012319">
    <property type="protein sequence ID" value="BAL87372.1"/>
    <property type="molecule type" value="Genomic_DNA"/>
</dbReference>
<name>I0H2Y5_ACTM4</name>
<dbReference type="KEGG" id="ams:AMIS_21520"/>
<accession>I0H2Y5</accession>
<organism evidence="1 2">
    <name type="scientific">Actinoplanes missouriensis (strain ATCC 14538 / DSM 43046 / CBS 188.64 / JCM 3121 / NBRC 102363 / NCIMB 12654 / NRRL B-3342 / UNCC 431)</name>
    <dbReference type="NCBI Taxonomy" id="512565"/>
    <lineage>
        <taxon>Bacteria</taxon>
        <taxon>Bacillati</taxon>
        <taxon>Actinomycetota</taxon>
        <taxon>Actinomycetes</taxon>
        <taxon>Micromonosporales</taxon>
        <taxon>Micromonosporaceae</taxon>
        <taxon>Actinoplanes</taxon>
    </lineage>
</organism>
<protein>
    <submittedName>
        <fullName evidence="1">Uncharacterized protein</fullName>
    </submittedName>
</protein>
<sequence>MTVDTIRPPVVAGSKPGNTGTLAAPGCAYCSDPACPGTLDCYRDWAGSETGWREIALKRPRWVLANGQAVA</sequence>
<dbReference type="Proteomes" id="UP000007882">
    <property type="component" value="Chromosome"/>
</dbReference>
<proteinExistence type="predicted"/>
<dbReference type="STRING" id="512565.AMIS_21520"/>
<keyword evidence="2" id="KW-1185">Reference proteome</keyword>